<comment type="caution">
    <text evidence="2">The sequence shown here is derived from an EMBL/GenBank/DDBJ whole genome shotgun (WGS) entry which is preliminary data.</text>
</comment>
<reference evidence="2 3" key="1">
    <citation type="journal article" date="2019" name="Commun. Biol.">
        <title>The bagworm genome reveals a unique fibroin gene that provides high tensile strength.</title>
        <authorList>
            <person name="Kono N."/>
            <person name="Nakamura H."/>
            <person name="Ohtoshi R."/>
            <person name="Tomita M."/>
            <person name="Numata K."/>
            <person name="Arakawa K."/>
        </authorList>
    </citation>
    <scope>NUCLEOTIDE SEQUENCE [LARGE SCALE GENOMIC DNA]</scope>
</reference>
<accession>A0A4C1YYX5</accession>
<protein>
    <submittedName>
        <fullName evidence="2">Uncharacterized protein</fullName>
    </submittedName>
</protein>
<dbReference type="EMBL" id="BGZK01001464">
    <property type="protein sequence ID" value="GBP80470.1"/>
    <property type="molecule type" value="Genomic_DNA"/>
</dbReference>
<organism evidence="2 3">
    <name type="scientific">Eumeta variegata</name>
    <name type="common">Bagworm moth</name>
    <name type="synonym">Eumeta japonica</name>
    <dbReference type="NCBI Taxonomy" id="151549"/>
    <lineage>
        <taxon>Eukaryota</taxon>
        <taxon>Metazoa</taxon>
        <taxon>Ecdysozoa</taxon>
        <taxon>Arthropoda</taxon>
        <taxon>Hexapoda</taxon>
        <taxon>Insecta</taxon>
        <taxon>Pterygota</taxon>
        <taxon>Neoptera</taxon>
        <taxon>Endopterygota</taxon>
        <taxon>Lepidoptera</taxon>
        <taxon>Glossata</taxon>
        <taxon>Ditrysia</taxon>
        <taxon>Tineoidea</taxon>
        <taxon>Psychidae</taxon>
        <taxon>Oiketicinae</taxon>
        <taxon>Eumeta</taxon>
    </lineage>
</organism>
<proteinExistence type="predicted"/>
<evidence type="ECO:0000313" key="2">
    <source>
        <dbReference type="EMBL" id="GBP80470.1"/>
    </source>
</evidence>
<keyword evidence="3" id="KW-1185">Reference proteome</keyword>
<evidence type="ECO:0000256" key="1">
    <source>
        <dbReference type="SAM" id="MobiDB-lite"/>
    </source>
</evidence>
<dbReference type="Proteomes" id="UP000299102">
    <property type="component" value="Unassembled WGS sequence"/>
</dbReference>
<feature type="region of interest" description="Disordered" evidence="1">
    <location>
        <begin position="78"/>
        <end position="99"/>
    </location>
</feature>
<dbReference type="AlphaFoldDB" id="A0A4C1YYX5"/>
<sequence length="99" mass="10544">MEQRREVAASAVSFRLGSESTDGPLPSPSPHYPSIRYPIPTQETGSALVTPMGLRMSMSGDDYLLSARMSAMKSVKGTAGYNREANPTQPGLASRGLTL</sequence>
<gene>
    <name evidence="2" type="ORF">EVAR_12674_1</name>
</gene>
<evidence type="ECO:0000313" key="3">
    <source>
        <dbReference type="Proteomes" id="UP000299102"/>
    </source>
</evidence>
<feature type="region of interest" description="Disordered" evidence="1">
    <location>
        <begin position="1"/>
        <end position="39"/>
    </location>
</feature>
<name>A0A4C1YYX5_EUMVA</name>
<dbReference type="OrthoDB" id="7446189at2759"/>